<keyword evidence="3" id="KW-1185">Reference proteome</keyword>
<dbReference type="AlphaFoldDB" id="A0A8X6PE74"/>
<organism evidence="2 3">
    <name type="scientific">Nephila pilipes</name>
    <name type="common">Giant wood spider</name>
    <name type="synonym">Nephila maculata</name>
    <dbReference type="NCBI Taxonomy" id="299642"/>
    <lineage>
        <taxon>Eukaryota</taxon>
        <taxon>Metazoa</taxon>
        <taxon>Ecdysozoa</taxon>
        <taxon>Arthropoda</taxon>
        <taxon>Chelicerata</taxon>
        <taxon>Arachnida</taxon>
        <taxon>Araneae</taxon>
        <taxon>Araneomorphae</taxon>
        <taxon>Entelegynae</taxon>
        <taxon>Araneoidea</taxon>
        <taxon>Nephilidae</taxon>
        <taxon>Nephila</taxon>
    </lineage>
</organism>
<dbReference type="EMBL" id="BMAW01019888">
    <property type="protein sequence ID" value="GFT65586.1"/>
    <property type="molecule type" value="Genomic_DNA"/>
</dbReference>
<evidence type="ECO:0000256" key="1">
    <source>
        <dbReference type="SAM" id="MobiDB-lite"/>
    </source>
</evidence>
<feature type="region of interest" description="Disordered" evidence="1">
    <location>
        <begin position="56"/>
        <end position="78"/>
    </location>
</feature>
<protein>
    <submittedName>
        <fullName evidence="2">Uncharacterized protein</fullName>
    </submittedName>
</protein>
<evidence type="ECO:0000313" key="2">
    <source>
        <dbReference type="EMBL" id="GFT65586.1"/>
    </source>
</evidence>
<reference evidence="2" key="1">
    <citation type="submission" date="2020-08" db="EMBL/GenBank/DDBJ databases">
        <title>Multicomponent nature underlies the extraordinary mechanical properties of spider dragline silk.</title>
        <authorList>
            <person name="Kono N."/>
            <person name="Nakamura H."/>
            <person name="Mori M."/>
            <person name="Yoshida Y."/>
            <person name="Ohtoshi R."/>
            <person name="Malay A.D."/>
            <person name="Moran D.A.P."/>
            <person name="Tomita M."/>
            <person name="Numata K."/>
            <person name="Arakawa K."/>
        </authorList>
    </citation>
    <scope>NUCLEOTIDE SEQUENCE</scope>
</reference>
<dbReference type="Proteomes" id="UP000887013">
    <property type="component" value="Unassembled WGS sequence"/>
</dbReference>
<sequence>MQFVRNLRVEYNLAFPSVLAAQRLEERTSWLSGSEPNVGNTITDSNYPISTRVCLKKSGSGANSPNRGSRSAIDNRLE</sequence>
<proteinExistence type="predicted"/>
<comment type="caution">
    <text evidence="2">The sequence shown here is derived from an EMBL/GenBank/DDBJ whole genome shotgun (WGS) entry which is preliminary data.</text>
</comment>
<feature type="compositionally biased region" description="Polar residues" evidence="1">
    <location>
        <begin position="60"/>
        <end position="69"/>
    </location>
</feature>
<accession>A0A8X6PE74</accession>
<gene>
    <name evidence="2" type="ORF">NPIL_536721</name>
</gene>
<evidence type="ECO:0000313" key="3">
    <source>
        <dbReference type="Proteomes" id="UP000887013"/>
    </source>
</evidence>
<name>A0A8X6PE74_NEPPI</name>